<dbReference type="PANTHER" id="PTHR35796">
    <property type="entry name" value="HYPOTHETICAL CYTOSOLIC PROTEIN"/>
    <property type="match status" value="1"/>
</dbReference>
<dbReference type="Proteomes" id="UP001209570">
    <property type="component" value="Unassembled WGS sequence"/>
</dbReference>
<keyword evidence="4" id="KW-1185">Reference proteome</keyword>
<feature type="coiled-coil region" evidence="1">
    <location>
        <begin position="73"/>
        <end position="100"/>
    </location>
</feature>
<comment type="caution">
    <text evidence="3">The sequence shown here is derived from an EMBL/GenBank/DDBJ whole genome shotgun (WGS) entry which is preliminary data.</text>
</comment>
<protein>
    <submittedName>
        <fullName evidence="3">Uncharacterized protein</fullName>
    </submittedName>
</protein>
<keyword evidence="1" id="KW-0175">Coiled coil</keyword>
<organism evidence="3 4">
    <name type="scientific">Pythium insidiosum</name>
    <name type="common">Pythiosis disease agent</name>
    <dbReference type="NCBI Taxonomy" id="114742"/>
    <lineage>
        <taxon>Eukaryota</taxon>
        <taxon>Sar</taxon>
        <taxon>Stramenopiles</taxon>
        <taxon>Oomycota</taxon>
        <taxon>Peronosporomycetes</taxon>
        <taxon>Pythiales</taxon>
        <taxon>Pythiaceae</taxon>
        <taxon>Pythium</taxon>
    </lineage>
</organism>
<evidence type="ECO:0000256" key="1">
    <source>
        <dbReference type="SAM" id="Coils"/>
    </source>
</evidence>
<accession>A0AAD5LKV9</accession>
<evidence type="ECO:0000256" key="2">
    <source>
        <dbReference type="SAM" id="MobiDB-lite"/>
    </source>
</evidence>
<evidence type="ECO:0000313" key="3">
    <source>
        <dbReference type="EMBL" id="KAJ0402111.1"/>
    </source>
</evidence>
<feature type="region of interest" description="Disordered" evidence="2">
    <location>
        <begin position="42"/>
        <end position="69"/>
    </location>
</feature>
<evidence type="ECO:0000313" key="4">
    <source>
        <dbReference type="Proteomes" id="UP001209570"/>
    </source>
</evidence>
<gene>
    <name evidence="3" type="ORF">P43SY_006808</name>
</gene>
<reference evidence="3" key="1">
    <citation type="submission" date="2021-12" db="EMBL/GenBank/DDBJ databases">
        <title>Prjna785345.</title>
        <authorList>
            <person name="Rujirawat T."/>
            <person name="Krajaejun T."/>
        </authorList>
    </citation>
    <scope>NUCLEOTIDE SEQUENCE</scope>
    <source>
        <strain evidence="3">Pi057C3</strain>
    </source>
</reference>
<dbReference type="EMBL" id="JAKCXM010000111">
    <property type="protein sequence ID" value="KAJ0402111.1"/>
    <property type="molecule type" value="Genomic_DNA"/>
</dbReference>
<dbReference type="PANTHER" id="PTHR35796:SF3">
    <property type="entry name" value="BHLH DOMAIN-CONTAINING PROTEIN"/>
    <property type="match status" value="1"/>
</dbReference>
<sequence>MTPLCEKLDDRDAVAALEETLALLDSWNGDIDALALGEPFLESESRQTPARKAAAEQSPRPTARRRPSRRDEILFLRSHAVELEKELEAIQLRVAEARARASQPDYIDFGAVWENLAVHQLQQRAIVEAENNRLRSFVDAQAAVARELMGALQVQAQMQSVLGEPSRPSPEVAMQQAVSIDEQLQHIVEMYAHTDGVFNATPFQSGQRIVRNARVVQHGDGAIAELQFGWVAPFRVTAVADALWFHIIGKSMAKQCYFLENVEQNEDLSLSVFSSRVKADEEASDLYGRIAMRRFFEDDEHIVMIADARDAAASDPTSNDDAARRPSTVTASPVTAWPIKA</sequence>
<proteinExistence type="predicted"/>
<name>A0AAD5LKV9_PYTIN</name>
<dbReference type="AlphaFoldDB" id="A0AAD5LKV9"/>